<gene>
    <name evidence="8" type="primary">LOC118421921</name>
</gene>
<keyword evidence="7" id="KW-1185">Reference proteome</keyword>
<evidence type="ECO:0000256" key="1">
    <source>
        <dbReference type="ARBA" id="ARBA00004328"/>
    </source>
</evidence>
<feature type="domain" description="Sushi" evidence="6">
    <location>
        <begin position="296"/>
        <end position="355"/>
    </location>
</feature>
<dbReference type="AlphaFoldDB" id="A0A9J7LMH6"/>
<evidence type="ECO:0000256" key="4">
    <source>
        <dbReference type="ARBA" id="ARBA00023157"/>
    </source>
</evidence>
<dbReference type="InterPro" id="IPR000436">
    <property type="entry name" value="Sushi_SCR_CCP_dom"/>
</dbReference>
<protein>
    <submittedName>
        <fullName evidence="8">P-selectin-like</fullName>
    </submittedName>
</protein>
<proteinExistence type="predicted"/>
<dbReference type="InterPro" id="IPR035976">
    <property type="entry name" value="Sushi/SCR/CCP_sf"/>
</dbReference>
<dbReference type="PANTHER" id="PTHR45785:SF2">
    <property type="entry name" value="COMPLEMENT FACTOR H-RELATED"/>
    <property type="match status" value="1"/>
</dbReference>
<dbReference type="OrthoDB" id="9984531at2759"/>
<dbReference type="Gene3D" id="2.10.70.10">
    <property type="entry name" value="Complement Module, domain 1"/>
    <property type="match status" value="7"/>
</dbReference>
<feature type="domain" description="Sushi" evidence="6">
    <location>
        <begin position="60"/>
        <end position="119"/>
    </location>
</feature>
<evidence type="ECO:0000313" key="8">
    <source>
        <dbReference type="RefSeq" id="XP_035685317.1"/>
    </source>
</evidence>
<organism evidence="7 8">
    <name type="scientific">Branchiostoma floridae</name>
    <name type="common">Florida lancelet</name>
    <name type="synonym">Amphioxus</name>
    <dbReference type="NCBI Taxonomy" id="7739"/>
    <lineage>
        <taxon>Eukaryota</taxon>
        <taxon>Metazoa</taxon>
        <taxon>Chordata</taxon>
        <taxon>Cephalochordata</taxon>
        <taxon>Leptocardii</taxon>
        <taxon>Amphioxiformes</taxon>
        <taxon>Branchiostomatidae</taxon>
        <taxon>Branchiostoma</taxon>
    </lineage>
</organism>
<evidence type="ECO:0000259" key="6">
    <source>
        <dbReference type="PROSITE" id="PS50923"/>
    </source>
</evidence>
<feature type="disulfide bond" evidence="5">
    <location>
        <begin position="326"/>
        <end position="353"/>
    </location>
</feature>
<keyword evidence="3" id="KW-0732">Signal</keyword>
<comment type="subcellular location">
    <subcellularLocation>
        <location evidence="1">Virion</location>
    </subcellularLocation>
</comment>
<dbReference type="GeneID" id="118421921"/>
<evidence type="ECO:0000313" key="7">
    <source>
        <dbReference type="Proteomes" id="UP000001554"/>
    </source>
</evidence>
<dbReference type="OMA" id="CKVGYTE"/>
<evidence type="ECO:0000256" key="3">
    <source>
        <dbReference type="ARBA" id="ARBA00022729"/>
    </source>
</evidence>
<comment type="caution">
    <text evidence="5">Lacks conserved residue(s) required for the propagation of feature annotation.</text>
</comment>
<feature type="domain" description="Sushi" evidence="6">
    <location>
        <begin position="177"/>
        <end position="237"/>
    </location>
</feature>
<reference evidence="7" key="1">
    <citation type="journal article" date="2020" name="Nat. Ecol. Evol.">
        <title>Deeply conserved synteny resolves early events in vertebrate evolution.</title>
        <authorList>
            <person name="Simakov O."/>
            <person name="Marletaz F."/>
            <person name="Yue J.X."/>
            <person name="O'Connell B."/>
            <person name="Jenkins J."/>
            <person name="Brandt A."/>
            <person name="Calef R."/>
            <person name="Tung C.H."/>
            <person name="Huang T.K."/>
            <person name="Schmutz J."/>
            <person name="Satoh N."/>
            <person name="Yu J.K."/>
            <person name="Putnam N.H."/>
            <person name="Green R.E."/>
            <person name="Rokhsar D.S."/>
        </authorList>
    </citation>
    <scope>NUCLEOTIDE SEQUENCE [LARGE SCALE GENOMIC DNA]</scope>
    <source>
        <strain evidence="7">S238N-H82</strain>
    </source>
</reference>
<dbReference type="RefSeq" id="XP_035685317.1">
    <property type="nucleotide sequence ID" value="XM_035829424.1"/>
</dbReference>
<reference evidence="8" key="2">
    <citation type="submission" date="2025-08" db="UniProtKB">
        <authorList>
            <consortium name="RefSeq"/>
        </authorList>
    </citation>
    <scope>IDENTIFICATION</scope>
    <source>
        <strain evidence="8">S238N-H82</strain>
        <tissue evidence="8">Testes</tissue>
    </source>
</reference>
<feature type="disulfide bond" evidence="5">
    <location>
        <begin position="208"/>
        <end position="235"/>
    </location>
</feature>
<dbReference type="CDD" id="cd00033">
    <property type="entry name" value="CCP"/>
    <property type="match status" value="5"/>
</dbReference>
<evidence type="ECO:0000256" key="5">
    <source>
        <dbReference type="PROSITE-ProRule" id="PRU00302"/>
    </source>
</evidence>
<feature type="domain" description="Sushi" evidence="6">
    <location>
        <begin position="414"/>
        <end position="473"/>
    </location>
</feature>
<dbReference type="PANTHER" id="PTHR45785">
    <property type="entry name" value="COMPLEMENT FACTOR H-RELATED"/>
    <property type="match status" value="1"/>
</dbReference>
<dbReference type="SMART" id="SM00032">
    <property type="entry name" value="CCP"/>
    <property type="match status" value="7"/>
</dbReference>
<dbReference type="PROSITE" id="PS50923">
    <property type="entry name" value="SUSHI"/>
    <property type="match status" value="4"/>
</dbReference>
<feature type="disulfide bond" evidence="5">
    <location>
        <begin position="416"/>
        <end position="459"/>
    </location>
</feature>
<sequence length="486" mass="54198">MPFTTKSTLNYPKKMQPLIHPRGVMWLRMPTRVYSMKCPAPPRPPNTKPPTGCDFEYTHEDCVDAPDPDHTNRAGCAAPYIHGEVCNYQCKVGYTEDGGDKMRTCDDGAWTGNDLDCKENCDDAPDPDHTVRAGCDDPYIHDEVCNYQCKVGYTEDGGDKMRKCDDGSWTGNDLNCKECDPPPMPQNTIIVGICNPPYLQDHICNYACDSGYSYDSGDEYLTCIDGDWVGDELVCKKDCDDAPDPDHADIDDCEDPYTHGEVCTYQCWSMYTEDGGDNTRECNDGAWTGTDLECKEDCVDAPDPDHTNRAGCAAPYTHGEVCNYQCKVGYTEDGGDKMRTCDDGAWTGNDLDCKEDCDDAPEPDHADIDGCEDPYTHDEVCTYQCWSMYTEDGGDNTRRCDDGTWTGSDLDCKEDCYDPPDPANADRADCAYPYTHGMVCNYQCQTDYNKVGGDDTLKCEDGTWTGSPLECEMEPTEEMPKMFETD</sequence>
<evidence type="ECO:0000256" key="2">
    <source>
        <dbReference type="ARBA" id="ARBA00022659"/>
    </source>
</evidence>
<dbReference type="Proteomes" id="UP000001554">
    <property type="component" value="Chromosome 8"/>
</dbReference>
<dbReference type="InterPro" id="IPR051503">
    <property type="entry name" value="ComplSys_Reg/VirEntry_Med"/>
</dbReference>
<feature type="disulfide bond" evidence="5">
    <location>
        <begin position="298"/>
        <end position="341"/>
    </location>
</feature>
<accession>A0A9J7LMH6</accession>
<dbReference type="KEGG" id="bfo:118421921"/>
<name>A0A9J7LMH6_BRAFL</name>
<feature type="disulfide bond" evidence="5">
    <location>
        <begin position="62"/>
        <end position="105"/>
    </location>
</feature>
<dbReference type="Pfam" id="PF00084">
    <property type="entry name" value="Sushi"/>
    <property type="match status" value="7"/>
</dbReference>
<dbReference type="SUPFAM" id="SSF57535">
    <property type="entry name" value="Complement control module/SCR domain"/>
    <property type="match status" value="7"/>
</dbReference>
<keyword evidence="2 5" id="KW-0768">Sushi</keyword>
<feature type="disulfide bond" evidence="5">
    <location>
        <begin position="444"/>
        <end position="471"/>
    </location>
</feature>
<keyword evidence="4 5" id="KW-1015">Disulfide bond</keyword>
<feature type="disulfide bond" evidence="5">
    <location>
        <begin position="90"/>
        <end position="117"/>
    </location>
</feature>